<keyword evidence="4" id="KW-1185">Reference proteome</keyword>
<evidence type="ECO:0000313" key="3">
    <source>
        <dbReference type="EMBL" id="GAA0143860.1"/>
    </source>
</evidence>
<evidence type="ECO:0000313" key="4">
    <source>
        <dbReference type="Proteomes" id="UP001454036"/>
    </source>
</evidence>
<gene>
    <name evidence="3" type="ORF">LIER_35822</name>
</gene>
<dbReference type="PANTHER" id="PTHR11451">
    <property type="entry name" value="THREONINE-TRNA LIGASE"/>
    <property type="match status" value="1"/>
</dbReference>
<dbReference type="Gene3D" id="3.40.50.800">
    <property type="entry name" value="Anticodon-binding domain"/>
    <property type="match status" value="1"/>
</dbReference>
<proteinExistence type="predicted"/>
<dbReference type="AlphaFoldDB" id="A0AAV3NWQ4"/>
<keyword evidence="1" id="KW-0648">Protein biosynthesis</keyword>
<dbReference type="GO" id="GO:0009570">
    <property type="term" value="C:chloroplast stroma"/>
    <property type="evidence" value="ECO:0007669"/>
    <property type="project" value="TreeGrafter"/>
</dbReference>
<dbReference type="InterPro" id="IPR036621">
    <property type="entry name" value="Anticodon-bd_dom_sf"/>
</dbReference>
<comment type="caution">
    <text evidence="3">The sequence shown here is derived from an EMBL/GenBank/DDBJ whole genome shotgun (WGS) entry which is preliminary data.</text>
</comment>
<dbReference type="Proteomes" id="UP001454036">
    <property type="component" value="Unassembled WGS sequence"/>
</dbReference>
<reference evidence="3 4" key="1">
    <citation type="submission" date="2024-01" db="EMBL/GenBank/DDBJ databases">
        <title>The complete chloroplast genome sequence of Lithospermum erythrorhizon: insights into the phylogenetic relationship among Boraginaceae species and the maternal lineages of purple gromwells.</title>
        <authorList>
            <person name="Okada T."/>
            <person name="Watanabe K."/>
        </authorList>
    </citation>
    <scope>NUCLEOTIDE SEQUENCE [LARGE SCALE GENOMIC DNA]</scope>
</reference>
<evidence type="ECO:0000256" key="1">
    <source>
        <dbReference type="ARBA" id="ARBA00022917"/>
    </source>
</evidence>
<organism evidence="3 4">
    <name type="scientific">Lithospermum erythrorhizon</name>
    <name type="common">Purple gromwell</name>
    <name type="synonym">Lithospermum officinale var. erythrorhizon</name>
    <dbReference type="NCBI Taxonomy" id="34254"/>
    <lineage>
        <taxon>Eukaryota</taxon>
        <taxon>Viridiplantae</taxon>
        <taxon>Streptophyta</taxon>
        <taxon>Embryophyta</taxon>
        <taxon>Tracheophyta</taxon>
        <taxon>Spermatophyta</taxon>
        <taxon>Magnoliopsida</taxon>
        <taxon>eudicotyledons</taxon>
        <taxon>Gunneridae</taxon>
        <taxon>Pentapetalae</taxon>
        <taxon>asterids</taxon>
        <taxon>lamiids</taxon>
        <taxon>Boraginales</taxon>
        <taxon>Boraginaceae</taxon>
        <taxon>Boraginoideae</taxon>
        <taxon>Lithospermeae</taxon>
        <taxon>Lithospermum</taxon>
    </lineage>
</organism>
<name>A0AAV3NWQ4_LITER</name>
<evidence type="ECO:0000259" key="2">
    <source>
        <dbReference type="Pfam" id="PF03129"/>
    </source>
</evidence>
<accession>A0AAV3NWQ4</accession>
<dbReference type="InterPro" id="IPR004154">
    <property type="entry name" value="Anticodon-bd"/>
</dbReference>
<dbReference type="Pfam" id="PF03129">
    <property type="entry name" value="HGTP_anticodon"/>
    <property type="match status" value="1"/>
</dbReference>
<feature type="domain" description="Anticodon-binding" evidence="2">
    <location>
        <begin position="23"/>
        <end position="79"/>
    </location>
</feature>
<protein>
    <recommendedName>
        <fullName evidence="2">Anticodon-binding domain-containing protein</fullName>
    </recommendedName>
</protein>
<sequence length="87" mass="9793">MNIMLETLSLWLSPVQARVLKLKYGLDVVEKLKASGIRAELCRGEHLPKLIRNAERQNIPLMAVVGLREVETRSATVRSGLIWELGL</sequence>
<dbReference type="SUPFAM" id="SSF52954">
    <property type="entry name" value="Class II aaRS ABD-related"/>
    <property type="match status" value="1"/>
</dbReference>
<dbReference type="GO" id="GO:0006435">
    <property type="term" value="P:threonyl-tRNA aminoacylation"/>
    <property type="evidence" value="ECO:0007669"/>
    <property type="project" value="TreeGrafter"/>
</dbReference>
<dbReference type="GO" id="GO:0004829">
    <property type="term" value="F:threonine-tRNA ligase activity"/>
    <property type="evidence" value="ECO:0007669"/>
    <property type="project" value="TreeGrafter"/>
</dbReference>
<dbReference type="EMBL" id="BAABME010015968">
    <property type="protein sequence ID" value="GAA0143860.1"/>
    <property type="molecule type" value="Genomic_DNA"/>
</dbReference>
<dbReference type="PANTHER" id="PTHR11451:SF44">
    <property type="entry name" value="THREONINE--TRNA LIGASE, CHLOROPLASTIC_MITOCHONDRIAL 2"/>
    <property type="match status" value="1"/>
</dbReference>